<dbReference type="AlphaFoldDB" id="A0A0Q0VWU8"/>
<keyword evidence="3" id="KW-1185">Reference proteome</keyword>
<dbReference type="Proteomes" id="UP000050515">
    <property type="component" value="Unassembled WGS sequence"/>
</dbReference>
<dbReference type="InterPro" id="IPR036102">
    <property type="entry name" value="OsmC/Ohrsf"/>
</dbReference>
<comment type="caution">
    <text evidence="2">The sequence shown here is derived from an EMBL/GenBank/DDBJ whole genome shotgun (WGS) entry which is preliminary data.</text>
</comment>
<dbReference type="EMBL" id="LKBG01000047">
    <property type="protein sequence ID" value="KQB36138.1"/>
    <property type="molecule type" value="Genomic_DNA"/>
</dbReference>
<evidence type="ECO:0000313" key="1">
    <source>
        <dbReference type="EMBL" id="KPV47311.1"/>
    </source>
</evidence>
<sequence length="140" mass="15847">MKVSIKFDNDIGFISDDGKDDVKIKNSIVGKDIYHSPTELLLMAMGACTSDDVLVILNKMKMDIKSYRCEIEGEKRDEHPRFLKYAKIHYIFEGDVDPESAAKAIKLSMTKYCSVSLTVKNAGINVSYYFTINGKDYEVN</sequence>
<evidence type="ECO:0000313" key="3">
    <source>
        <dbReference type="Proteomes" id="UP000050320"/>
    </source>
</evidence>
<reference evidence="1 4" key="1">
    <citation type="submission" date="2015-09" db="EMBL/GenBank/DDBJ databases">
        <title>Draft genome sequence of Acidiplasma aeolicum DSM 18409.</title>
        <authorList>
            <person name="Hemp J."/>
        </authorList>
    </citation>
    <scope>NUCLEOTIDE SEQUENCE [LARGE SCALE GENOMIC DNA]</scope>
    <source>
        <strain evidence="1 4">V</strain>
    </source>
</reference>
<name>A0A0Q0VWU8_9ARCH</name>
<dbReference type="Gene3D" id="3.30.300.20">
    <property type="match status" value="1"/>
</dbReference>
<dbReference type="InterPro" id="IPR003718">
    <property type="entry name" value="OsmC/Ohr_fam"/>
</dbReference>
<dbReference type="RefSeq" id="WP_048101893.1">
    <property type="nucleotide sequence ID" value="NZ_JBBYJF010000009.1"/>
</dbReference>
<protein>
    <submittedName>
        <fullName evidence="2">Osmotically inducible protein C</fullName>
    </submittedName>
</protein>
<dbReference type="SUPFAM" id="SSF82784">
    <property type="entry name" value="OsmC-like"/>
    <property type="match status" value="1"/>
</dbReference>
<gene>
    <name evidence="2" type="ORF">AOG54_07985</name>
    <name evidence="1" type="ORF">SE19_01600</name>
</gene>
<accession>A0A0Q0VWU8</accession>
<dbReference type="OrthoDB" id="84927at2157"/>
<dbReference type="PANTHER" id="PTHR34352">
    <property type="entry name" value="PROTEIN YHFA"/>
    <property type="match status" value="1"/>
</dbReference>
<dbReference type="PATRIC" id="fig|507754.4.peg.1672"/>
<dbReference type="InterPro" id="IPR015946">
    <property type="entry name" value="KH_dom-like_a/b"/>
</dbReference>
<dbReference type="Proteomes" id="UP000050320">
    <property type="component" value="Unassembled WGS sequence"/>
</dbReference>
<dbReference type="GeneID" id="84221849"/>
<dbReference type="EMBL" id="LJCQ01000095">
    <property type="protein sequence ID" value="KPV47311.1"/>
    <property type="molecule type" value="Genomic_DNA"/>
</dbReference>
<evidence type="ECO:0000313" key="4">
    <source>
        <dbReference type="Proteomes" id="UP000050515"/>
    </source>
</evidence>
<dbReference type="PANTHER" id="PTHR34352:SF1">
    <property type="entry name" value="PROTEIN YHFA"/>
    <property type="match status" value="1"/>
</dbReference>
<evidence type="ECO:0000313" key="2">
    <source>
        <dbReference type="EMBL" id="KQB36138.1"/>
    </source>
</evidence>
<organism evidence="2 3">
    <name type="scientific">Acidiplasma aeolicum</name>
    <dbReference type="NCBI Taxonomy" id="507754"/>
    <lineage>
        <taxon>Archaea</taxon>
        <taxon>Methanobacteriati</taxon>
        <taxon>Thermoplasmatota</taxon>
        <taxon>Thermoplasmata</taxon>
        <taxon>Thermoplasmatales</taxon>
        <taxon>Ferroplasmaceae</taxon>
        <taxon>Acidiplasma</taxon>
    </lineage>
</organism>
<dbReference type="Pfam" id="PF02566">
    <property type="entry name" value="OsmC"/>
    <property type="match status" value="1"/>
</dbReference>
<reference evidence="2 3" key="2">
    <citation type="submission" date="2015-09" db="EMBL/GenBank/DDBJ databases">
        <title>Heavy metals and arsenic resistance mechanisms in polyextremophilic archaea of the family Ferroplasmaceae.</title>
        <authorList>
            <person name="Bulaev A.G."/>
            <person name="Kanygina A.V."/>
        </authorList>
    </citation>
    <scope>NUCLEOTIDE SEQUENCE [LARGE SCALE GENOMIC DNA]</scope>
    <source>
        <strain evidence="2 3">VT</strain>
    </source>
</reference>
<proteinExistence type="predicted"/>